<evidence type="ECO:0000259" key="2">
    <source>
        <dbReference type="PROSITE" id="PS51736"/>
    </source>
</evidence>
<dbReference type="InterPro" id="IPR036162">
    <property type="entry name" value="Resolvase-like_N_sf"/>
</dbReference>
<dbReference type="PANTHER" id="PTHR30461">
    <property type="entry name" value="DNA-INVERTASE FROM LAMBDOID PROPHAGE"/>
    <property type="match status" value="1"/>
</dbReference>
<dbReference type="Pfam" id="PF00239">
    <property type="entry name" value="Resolvase"/>
    <property type="match status" value="1"/>
</dbReference>
<dbReference type="PROSITE" id="PS51736">
    <property type="entry name" value="RECOMBINASES_3"/>
    <property type="match status" value="1"/>
</dbReference>
<feature type="domain" description="Resolvase/invertase-type recombinase catalytic" evidence="2">
    <location>
        <begin position="1"/>
        <end position="94"/>
    </location>
</feature>
<comment type="similarity">
    <text evidence="1">Belongs to the site-specific recombinase resolvase family.</text>
</comment>
<comment type="caution">
    <text evidence="3">The sequence shown here is derived from an EMBL/GenBank/DDBJ whole genome shotgun (WGS) entry which is preliminary data.</text>
</comment>
<evidence type="ECO:0000313" key="4">
    <source>
        <dbReference type="Proteomes" id="UP001185755"/>
    </source>
</evidence>
<dbReference type="RefSeq" id="WP_317564452.1">
    <property type="nucleotide sequence ID" value="NZ_JAWLJX010000003.1"/>
</dbReference>
<accession>A0ABU4BCK8</accession>
<organism evidence="3 4">
    <name type="scientific">Rhodococcoides yunnanense</name>
    <dbReference type="NCBI Taxonomy" id="278209"/>
    <lineage>
        <taxon>Bacteria</taxon>
        <taxon>Bacillati</taxon>
        <taxon>Actinomycetota</taxon>
        <taxon>Actinomycetes</taxon>
        <taxon>Mycobacteriales</taxon>
        <taxon>Nocardiaceae</taxon>
        <taxon>Rhodococcoides</taxon>
    </lineage>
</organism>
<dbReference type="EMBL" id="JAWLJX010000003">
    <property type="protein sequence ID" value="MDV6261943.1"/>
    <property type="molecule type" value="Genomic_DNA"/>
</dbReference>
<dbReference type="PANTHER" id="PTHR30461:SF26">
    <property type="entry name" value="RESOLVASE HOMOLOG YNEB"/>
    <property type="match status" value="1"/>
</dbReference>
<keyword evidence="4" id="KW-1185">Reference proteome</keyword>
<dbReference type="Gene3D" id="3.40.50.1390">
    <property type="entry name" value="Resolvase, N-terminal catalytic domain"/>
    <property type="match status" value="1"/>
</dbReference>
<dbReference type="SMART" id="SM00857">
    <property type="entry name" value="Resolvase"/>
    <property type="match status" value="1"/>
</dbReference>
<reference evidence="3 4" key="1">
    <citation type="submission" date="2023-10" db="EMBL/GenBank/DDBJ databases">
        <title>Development of a sustainable strategy for remediation of hydrocarbon-contaminated territories based on the waste exchange concept.</title>
        <authorList>
            <person name="Krivoruchko A."/>
        </authorList>
    </citation>
    <scope>NUCLEOTIDE SEQUENCE [LARGE SCALE GENOMIC DNA]</scope>
    <source>
        <strain evidence="3 4">IEGM 1323</strain>
    </source>
</reference>
<dbReference type="SUPFAM" id="SSF53041">
    <property type="entry name" value="Resolvase-like"/>
    <property type="match status" value="1"/>
</dbReference>
<proteinExistence type="inferred from homology"/>
<gene>
    <name evidence="3" type="ORF">R3P96_11365</name>
</gene>
<dbReference type="InterPro" id="IPR006119">
    <property type="entry name" value="Resolv_N"/>
</dbReference>
<protein>
    <submittedName>
        <fullName evidence="3">Recombinase family protein</fullName>
    </submittedName>
</protein>
<dbReference type="Proteomes" id="UP001185755">
    <property type="component" value="Unassembled WGS sequence"/>
</dbReference>
<evidence type="ECO:0000313" key="3">
    <source>
        <dbReference type="EMBL" id="MDV6261943.1"/>
    </source>
</evidence>
<dbReference type="InterPro" id="IPR050639">
    <property type="entry name" value="SSR_resolvase"/>
</dbReference>
<sequence length="94" mass="10386">MKIGYARCSTVRQDTSVQIALLQKAGVDRDRVYIDHGVSGRQAKRPDLENAIDASRDGDEFGVTKLDRLSRLARDLCDTVGRLAARGVALSRNR</sequence>
<evidence type="ECO:0000256" key="1">
    <source>
        <dbReference type="ARBA" id="ARBA00009913"/>
    </source>
</evidence>
<name>A0ABU4BCK8_9NOCA</name>
<dbReference type="CDD" id="cd03768">
    <property type="entry name" value="SR_ResInv"/>
    <property type="match status" value="1"/>
</dbReference>